<protein>
    <submittedName>
        <fullName evidence="6">Uncharacterized protein</fullName>
    </submittedName>
</protein>
<keyword evidence="4" id="KW-0175">Coiled coil</keyword>
<comment type="caution">
    <text evidence="6">The sequence shown here is derived from an EMBL/GenBank/DDBJ whole genome shotgun (WGS) entry which is preliminary data.</text>
</comment>
<evidence type="ECO:0000313" key="6">
    <source>
        <dbReference type="EMBL" id="KAK9180596.1"/>
    </source>
</evidence>
<dbReference type="Proteomes" id="UP001428341">
    <property type="component" value="Unassembled WGS sequence"/>
</dbReference>
<dbReference type="GO" id="GO:0005874">
    <property type="term" value="C:microtubule"/>
    <property type="evidence" value="ECO:0007669"/>
    <property type="project" value="UniProtKB-KW"/>
</dbReference>
<evidence type="ECO:0000313" key="7">
    <source>
        <dbReference type="Proteomes" id="UP001428341"/>
    </source>
</evidence>
<dbReference type="PANTHER" id="PTHR37739:SF14">
    <property type="entry name" value="KINESIN-LIKE PROTEIN KIN-12E"/>
    <property type="match status" value="1"/>
</dbReference>
<organism evidence="6 7">
    <name type="scientific">Citrus x changshan-huyou</name>
    <dbReference type="NCBI Taxonomy" id="2935761"/>
    <lineage>
        <taxon>Eukaryota</taxon>
        <taxon>Viridiplantae</taxon>
        <taxon>Streptophyta</taxon>
        <taxon>Embryophyta</taxon>
        <taxon>Tracheophyta</taxon>
        <taxon>Spermatophyta</taxon>
        <taxon>Magnoliopsida</taxon>
        <taxon>eudicotyledons</taxon>
        <taxon>Gunneridae</taxon>
        <taxon>Pentapetalae</taxon>
        <taxon>rosids</taxon>
        <taxon>malvids</taxon>
        <taxon>Sapindales</taxon>
        <taxon>Rutaceae</taxon>
        <taxon>Aurantioideae</taxon>
        <taxon>Citrus</taxon>
    </lineage>
</organism>
<accession>A0AAP0LQ06</accession>
<dbReference type="InterPro" id="IPR044986">
    <property type="entry name" value="KIF15/KIN-12"/>
</dbReference>
<reference evidence="6 7" key="1">
    <citation type="submission" date="2024-05" db="EMBL/GenBank/DDBJ databases">
        <title>Haplotype-resolved chromosome-level genome assembly of Huyou (Citrus changshanensis).</title>
        <authorList>
            <person name="Miao C."/>
            <person name="Chen W."/>
            <person name="Wu Y."/>
            <person name="Wang L."/>
            <person name="Zhao S."/>
            <person name="Grierson D."/>
            <person name="Xu C."/>
            <person name="Chen K."/>
        </authorList>
    </citation>
    <scope>NUCLEOTIDE SEQUENCE [LARGE SCALE GENOMIC DNA]</scope>
    <source>
        <strain evidence="6">01-14</strain>
        <tissue evidence="6">Leaf</tissue>
    </source>
</reference>
<keyword evidence="5" id="KW-0505">Motor protein</keyword>
<sequence length="81" mass="9339">MVVLQIMINWTPLYDGLFKAKQGEKRIEGLVRLQFREAEIKRLEAVASGKISAETHLLKEKEECLKEIEVLRTQVDGNQEV</sequence>
<keyword evidence="7" id="KW-1185">Reference proteome</keyword>
<gene>
    <name evidence="6" type="ORF">WN944_023729</name>
</gene>
<name>A0AAP0LQ06_9ROSI</name>
<dbReference type="EMBL" id="JBCGBO010000024">
    <property type="protein sequence ID" value="KAK9180596.1"/>
    <property type="molecule type" value="Genomic_DNA"/>
</dbReference>
<evidence type="ECO:0000256" key="1">
    <source>
        <dbReference type="ARBA" id="ARBA00022701"/>
    </source>
</evidence>
<keyword evidence="2" id="KW-0547">Nucleotide-binding</keyword>
<keyword evidence="3" id="KW-0067">ATP-binding</keyword>
<keyword evidence="1" id="KW-0493">Microtubule</keyword>
<proteinExistence type="predicted"/>
<dbReference type="AlphaFoldDB" id="A0AAP0LQ06"/>
<dbReference type="PANTHER" id="PTHR37739">
    <property type="entry name" value="KINESIN-LIKE PROTEIN KIN-12D"/>
    <property type="match status" value="1"/>
</dbReference>
<evidence type="ECO:0000256" key="2">
    <source>
        <dbReference type="ARBA" id="ARBA00022741"/>
    </source>
</evidence>
<dbReference type="GO" id="GO:0005524">
    <property type="term" value="F:ATP binding"/>
    <property type="evidence" value="ECO:0007669"/>
    <property type="project" value="UniProtKB-KW"/>
</dbReference>
<evidence type="ECO:0000256" key="5">
    <source>
        <dbReference type="ARBA" id="ARBA00023175"/>
    </source>
</evidence>
<evidence type="ECO:0000256" key="4">
    <source>
        <dbReference type="ARBA" id="ARBA00023054"/>
    </source>
</evidence>
<evidence type="ECO:0000256" key="3">
    <source>
        <dbReference type="ARBA" id="ARBA00022840"/>
    </source>
</evidence>